<gene>
    <name evidence="1" type="ORF">SCWH03_19490</name>
</gene>
<proteinExistence type="predicted"/>
<dbReference type="Proteomes" id="UP000484988">
    <property type="component" value="Unassembled WGS sequence"/>
</dbReference>
<comment type="caution">
    <text evidence="1">The sequence shown here is derived from an EMBL/GenBank/DDBJ whole genome shotgun (WGS) entry which is preliminary data.</text>
</comment>
<dbReference type="AlphaFoldDB" id="A0A6A0AVW6"/>
<reference evidence="1 2" key="1">
    <citation type="submission" date="2020-02" db="EMBL/GenBank/DDBJ databases">
        <title>Whole Genome Shotgun Sequence of Streptomyces sp. strain CWH03.</title>
        <authorList>
            <person name="Dohra H."/>
            <person name="Kodani S."/>
            <person name="Yamamura H."/>
        </authorList>
    </citation>
    <scope>NUCLEOTIDE SEQUENCE [LARGE SCALE GENOMIC DNA]</scope>
    <source>
        <strain evidence="1 2">CWH03</strain>
    </source>
</reference>
<dbReference type="EMBL" id="BLLG01000004">
    <property type="protein sequence ID" value="GFH35727.1"/>
    <property type="molecule type" value="Genomic_DNA"/>
</dbReference>
<organism evidence="1 2">
    <name type="scientific">Streptomyces pacificus</name>
    <dbReference type="NCBI Taxonomy" id="2705029"/>
    <lineage>
        <taxon>Bacteria</taxon>
        <taxon>Bacillati</taxon>
        <taxon>Actinomycetota</taxon>
        <taxon>Actinomycetes</taxon>
        <taxon>Kitasatosporales</taxon>
        <taxon>Streptomycetaceae</taxon>
        <taxon>Streptomyces</taxon>
    </lineage>
</organism>
<name>A0A6A0AVW6_9ACTN</name>
<protein>
    <submittedName>
        <fullName evidence="1">Uncharacterized protein</fullName>
    </submittedName>
</protein>
<accession>A0A6A0AVW6</accession>
<evidence type="ECO:0000313" key="1">
    <source>
        <dbReference type="EMBL" id="GFH35727.1"/>
    </source>
</evidence>
<evidence type="ECO:0000313" key="2">
    <source>
        <dbReference type="Proteomes" id="UP000484988"/>
    </source>
</evidence>
<sequence length="53" mass="5820">MAARRLRLRRLFSAAAPPVADGRCRILRLAKHRSRTGEVTGALQLPTALPDPD</sequence>
<keyword evidence="2" id="KW-1185">Reference proteome</keyword>